<sequence>MGEGLNNNDERFDEFAYNISFQEFEKLTVELLKLTRESIIQLTMIIEIEESKKKLNKDSNQLLVQLFLSKFHDK</sequence>
<dbReference type="EMBL" id="BKBI01000008">
    <property type="protein sequence ID" value="GEQ35696.1"/>
    <property type="molecule type" value="Genomic_DNA"/>
</dbReference>
<accession>A0AAV3W8Z2</accession>
<evidence type="ECO:0000313" key="2">
    <source>
        <dbReference type="EMBL" id="GEQ35696.1"/>
    </source>
</evidence>
<dbReference type="AlphaFoldDB" id="A0AAV3W8Z2"/>
<reference evidence="2" key="1">
    <citation type="submission" date="2019-08" db="EMBL/GenBank/DDBJ databases">
        <title>Marinilactibacillus psychrotolerans M13-2T whole genome sequencing project.</title>
        <authorList>
            <person name="Ishikawa M."/>
            <person name="Suzuki T."/>
            <person name="Matsutani M."/>
        </authorList>
    </citation>
    <scope>NUCLEOTIDE SEQUENCE</scope>
    <source>
        <strain evidence="2">M13-2T</strain>
    </source>
</reference>
<evidence type="ECO:0000259" key="1">
    <source>
        <dbReference type="Pfam" id="PF18733"/>
    </source>
</evidence>
<organism evidence="2 3">
    <name type="scientific">Marinilactibacillus psychrotolerans</name>
    <dbReference type="NCBI Taxonomy" id="191770"/>
    <lineage>
        <taxon>Bacteria</taxon>
        <taxon>Bacillati</taxon>
        <taxon>Bacillota</taxon>
        <taxon>Bacilli</taxon>
        <taxon>Lactobacillales</taxon>
        <taxon>Carnobacteriaceae</taxon>
        <taxon>Marinilactibacillus</taxon>
    </lineage>
</organism>
<proteinExistence type="predicted"/>
<gene>
    <name evidence="2" type="ORF">M132T_12040</name>
</gene>
<dbReference type="InterPro" id="IPR040826">
    <property type="entry name" value="HEPN_LA2681"/>
</dbReference>
<evidence type="ECO:0000313" key="3">
    <source>
        <dbReference type="Proteomes" id="UP000887127"/>
    </source>
</evidence>
<dbReference type="Proteomes" id="UP000887127">
    <property type="component" value="Unassembled WGS sequence"/>
</dbReference>
<comment type="caution">
    <text evidence="2">The sequence shown here is derived from an EMBL/GenBank/DDBJ whole genome shotgun (WGS) entry which is preliminary data.</text>
</comment>
<dbReference type="Pfam" id="PF18733">
    <property type="entry name" value="HEPN_LA2681"/>
    <property type="match status" value="1"/>
</dbReference>
<feature type="domain" description="LA2681-like HEPN" evidence="1">
    <location>
        <begin position="9"/>
        <end position="49"/>
    </location>
</feature>
<protein>
    <recommendedName>
        <fullName evidence="1">LA2681-like HEPN domain-containing protein</fullName>
    </recommendedName>
</protein>
<name>A0AAV3W8Z2_9LACT</name>